<protein>
    <recommendedName>
        <fullName evidence="2">Calmodulin</fullName>
    </recommendedName>
</protein>
<dbReference type="Proteomes" id="UP000007800">
    <property type="component" value="Unassembled WGS sequence"/>
</dbReference>
<name>C5LG68_PERM5</name>
<reference evidence="8 9" key="1">
    <citation type="submission" date="2008-07" db="EMBL/GenBank/DDBJ databases">
        <authorList>
            <person name="El-Sayed N."/>
            <person name="Caler E."/>
            <person name="Inman J."/>
            <person name="Amedeo P."/>
            <person name="Hass B."/>
            <person name="Wortman J."/>
        </authorList>
    </citation>
    <scope>NUCLEOTIDE SEQUENCE [LARGE SCALE GENOMIC DNA]</scope>
    <source>
        <strain evidence="9">ATCC 50983 / TXsc</strain>
    </source>
</reference>
<dbReference type="OrthoDB" id="429467at2759"/>
<evidence type="ECO:0000259" key="7">
    <source>
        <dbReference type="PROSITE" id="PS50222"/>
    </source>
</evidence>
<evidence type="ECO:0000313" key="8">
    <source>
        <dbReference type="EMBL" id="EER04323.1"/>
    </source>
</evidence>
<feature type="domain" description="EF-hand" evidence="7">
    <location>
        <begin position="10"/>
        <end position="45"/>
    </location>
</feature>
<dbReference type="FunFam" id="1.10.238.10:FF:000178">
    <property type="entry name" value="Calmodulin-2 A"/>
    <property type="match status" value="1"/>
</dbReference>
<dbReference type="OMA" id="KWLRTIN"/>
<evidence type="ECO:0000256" key="5">
    <source>
        <dbReference type="ARBA" id="ARBA00022990"/>
    </source>
</evidence>
<comment type="similarity">
    <text evidence="1">Belongs to the centrin family.</text>
</comment>
<dbReference type="GO" id="GO:0005509">
    <property type="term" value="F:calcium ion binding"/>
    <property type="evidence" value="ECO:0007669"/>
    <property type="project" value="InterPro"/>
</dbReference>
<keyword evidence="5" id="KW-0007">Acetylation</keyword>
<dbReference type="SMART" id="SM00054">
    <property type="entry name" value="EFh"/>
    <property type="match status" value="2"/>
</dbReference>
<dbReference type="InterPro" id="IPR002048">
    <property type="entry name" value="EF_hand_dom"/>
</dbReference>
<proteinExistence type="inferred from homology"/>
<dbReference type="InterPro" id="IPR011992">
    <property type="entry name" value="EF-hand-dom_pair"/>
</dbReference>
<keyword evidence="9" id="KW-1185">Reference proteome</keyword>
<feature type="coiled-coil region" evidence="6">
    <location>
        <begin position="136"/>
        <end position="163"/>
    </location>
</feature>
<dbReference type="AlphaFoldDB" id="C5LG68"/>
<evidence type="ECO:0000313" key="9">
    <source>
        <dbReference type="Proteomes" id="UP000007800"/>
    </source>
</evidence>
<sequence length="200" mass="21758">MSLAGHLSTDQIAEAKEAFSMFDRESEGEIPVEELSTVLRSLGYNCTAATLQQMIIDADPEETGKISENTFLRQVSRAEHESIQSSATAAQLEGLRDGTRFFFDGKSPGDIIKLNEMGDDSIPSDSLLYVLKNIGEKLSDEEAAELGREIRQQEQQQAKLEQSTAKRNSAMQGNIHFKDLLKALGVAPKAPAKAAESAAV</sequence>
<dbReference type="SUPFAM" id="SSF47473">
    <property type="entry name" value="EF-hand"/>
    <property type="match status" value="1"/>
</dbReference>
<evidence type="ECO:0000256" key="4">
    <source>
        <dbReference type="ARBA" id="ARBA00022737"/>
    </source>
</evidence>
<keyword evidence="6" id="KW-0175">Coiled coil</keyword>
<keyword evidence="3" id="KW-0479">Metal-binding</keyword>
<keyword evidence="4" id="KW-0677">Repeat</keyword>
<dbReference type="GO" id="GO:0016460">
    <property type="term" value="C:myosin II complex"/>
    <property type="evidence" value="ECO:0007669"/>
    <property type="project" value="TreeGrafter"/>
</dbReference>
<accession>C5LG68</accession>
<gene>
    <name evidence="8" type="ORF">Pmar_PMAR021830</name>
</gene>
<dbReference type="PANTHER" id="PTHR23048">
    <property type="entry name" value="MYOSIN LIGHT CHAIN 1, 3"/>
    <property type="match status" value="1"/>
</dbReference>
<evidence type="ECO:0000256" key="2">
    <source>
        <dbReference type="ARBA" id="ARBA00020786"/>
    </source>
</evidence>
<dbReference type="Gene3D" id="1.10.238.10">
    <property type="entry name" value="EF-hand"/>
    <property type="match status" value="1"/>
</dbReference>
<dbReference type="CDD" id="cd00051">
    <property type="entry name" value="EFh"/>
    <property type="match status" value="1"/>
</dbReference>
<organism evidence="9">
    <name type="scientific">Perkinsus marinus (strain ATCC 50983 / TXsc)</name>
    <dbReference type="NCBI Taxonomy" id="423536"/>
    <lineage>
        <taxon>Eukaryota</taxon>
        <taxon>Sar</taxon>
        <taxon>Alveolata</taxon>
        <taxon>Perkinsozoa</taxon>
        <taxon>Perkinsea</taxon>
        <taxon>Perkinsida</taxon>
        <taxon>Perkinsidae</taxon>
        <taxon>Perkinsus</taxon>
    </lineage>
</organism>
<dbReference type="PROSITE" id="PS50222">
    <property type="entry name" value="EF_HAND_2"/>
    <property type="match status" value="1"/>
</dbReference>
<evidence type="ECO:0000256" key="3">
    <source>
        <dbReference type="ARBA" id="ARBA00022723"/>
    </source>
</evidence>
<dbReference type="InParanoid" id="C5LG68"/>
<dbReference type="RefSeq" id="XP_002772507.1">
    <property type="nucleotide sequence ID" value="XM_002772461.1"/>
</dbReference>
<evidence type="ECO:0000256" key="6">
    <source>
        <dbReference type="SAM" id="Coils"/>
    </source>
</evidence>
<dbReference type="InterPro" id="IPR050230">
    <property type="entry name" value="CALM/Myosin/TropC-like"/>
</dbReference>
<evidence type="ECO:0000256" key="1">
    <source>
        <dbReference type="ARBA" id="ARBA00005253"/>
    </source>
</evidence>
<dbReference type="PANTHER" id="PTHR23048:SF0">
    <property type="entry name" value="CALMODULIN LIKE 3"/>
    <property type="match status" value="1"/>
</dbReference>
<dbReference type="EMBL" id="GG681723">
    <property type="protein sequence ID" value="EER04323.1"/>
    <property type="molecule type" value="Genomic_DNA"/>
</dbReference>
<dbReference type="GeneID" id="9036888"/>